<evidence type="ECO:0000313" key="2">
    <source>
        <dbReference type="EMBL" id="UJG43770.1"/>
    </source>
</evidence>
<dbReference type="EMBL" id="CP084167">
    <property type="protein sequence ID" value="UJG43770.1"/>
    <property type="molecule type" value="Genomic_DNA"/>
</dbReference>
<feature type="compositionally biased region" description="Basic and acidic residues" evidence="1">
    <location>
        <begin position="1"/>
        <end position="22"/>
    </location>
</feature>
<gene>
    <name evidence="2" type="ORF">K9W46_00970</name>
</gene>
<organism evidence="2">
    <name type="scientific">Candidatus Heimdallarchaeum endolithica</name>
    <dbReference type="NCBI Taxonomy" id="2876572"/>
    <lineage>
        <taxon>Archaea</taxon>
        <taxon>Promethearchaeati</taxon>
        <taxon>Candidatus Heimdallarchaeota</taxon>
        <taxon>Candidatus Heimdallarchaeia (ex Rinke et al. 2021) (nom. nud.)</taxon>
        <taxon>Candidatus Heimdallarchaeales</taxon>
        <taxon>Candidatus Heimdallarchaeaceae</taxon>
        <taxon>Candidatus Heimdallarchaeum</taxon>
    </lineage>
</organism>
<name>A0A9Y1BRM6_9ARCH</name>
<protein>
    <submittedName>
        <fullName evidence="2">Uncharacterized protein</fullName>
    </submittedName>
</protein>
<feature type="compositionally biased region" description="Basic and acidic residues" evidence="1">
    <location>
        <begin position="30"/>
        <end position="47"/>
    </location>
</feature>
<accession>A0A9Y1BRM6</accession>
<feature type="region of interest" description="Disordered" evidence="1">
    <location>
        <begin position="1"/>
        <end position="47"/>
    </location>
</feature>
<reference evidence="2" key="1">
    <citation type="journal article" date="2022" name="Nat. Microbiol.">
        <title>Unique mobile elements and scalable gene flow at the prokaryote-eukaryote boundary revealed by circularized Asgard archaea genomes.</title>
        <authorList>
            <person name="Wu F."/>
            <person name="Speth D.R."/>
            <person name="Philosof A."/>
            <person name="Cremiere A."/>
            <person name="Narayanan A."/>
            <person name="Barco R.A."/>
            <person name="Connon S.A."/>
            <person name="Amend J.P."/>
            <person name="Antoshechkin I.A."/>
            <person name="Orphan V.J."/>
        </authorList>
    </citation>
    <scope>NUCLEOTIDE SEQUENCE</scope>
    <source>
        <strain evidence="2">PR6</strain>
    </source>
</reference>
<evidence type="ECO:0000256" key="1">
    <source>
        <dbReference type="SAM" id="MobiDB-lite"/>
    </source>
</evidence>
<dbReference type="AlphaFoldDB" id="A0A9Y1BRM6"/>
<dbReference type="Proteomes" id="UP001200513">
    <property type="component" value="Chromosome"/>
</dbReference>
<sequence length="47" mass="5405">MSEEEDRKMDPELKKELLEKTGESSSDVDEIAKKLEGKIPTKPKEEE</sequence>
<proteinExistence type="predicted"/>